<dbReference type="STRING" id="504798.SAMN05421871_110210"/>
<dbReference type="InterPro" id="IPR041127">
    <property type="entry name" value="PET_hydrolase/cutinase-like"/>
</dbReference>
<dbReference type="PANTHER" id="PTHR22946">
    <property type="entry name" value="DIENELACTONE HYDROLASE DOMAIN-CONTAINING PROTEIN-RELATED"/>
    <property type="match status" value="1"/>
</dbReference>
<dbReference type="RefSeq" id="WP_091381151.1">
    <property type="nucleotide sequence ID" value="NZ_FNDV01000010.1"/>
</dbReference>
<evidence type="ECO:0000259" key="4">
    <source>
        <dbReference type="Pfam" id="PF12740"/>
    </source>
</evidence>
<proteinExistence type="inferred from homology"/>
<dbReference type="OrthoDB" id="1466228at2"/>
<comment type="similarity">
    <text evidence="1">Belongs to the AB hydrolase superfamily.</text>
</comment>
<reference evidence="6" key="1">
    <citation type="submission" date="2016-10" db="EMBL/GenBank/DDBJ databases">
        <authorList>
            <person name="Varghese N."/>
            <person name="Submissions S."/>
        </authorList>
    </citation>
    <scope>NUCLEOTIDE SEQUENCE [LARGE SCALE GENOMIC DNA]</scope>
    <source>
        <strain evidence="6">IBRC-M 10655</strain>
    </source>
</reference>
<dbReference type="EMBL" id="FNJB01000010">
    <property type="protein sequence ID" value="SDP57767.1"/>
    <property type="molecule type" value="Genomic_DNA"/>
</dbReference>
<sequence>MSRLLRVGSLVALTMALVAAPAATAVEVNPYERGPAPTVASIEASRGYFATAQLTVSRSSVTGFGGGTIYYPTDTSQGTFGAVAVVPGYTGTQSSVAWIGPRLASQGFVVFVIDTISIYDFPPSRGTQLLAALDYLTGQSSVRARVDSTRLAVAGHSMGGGGSLEAANKRPTLQAAIPLAPWHTTKNWSNVRVPTFIIAGQNDTVASPANHAKPFYDSLASAPDKAYMELAGASHYFPNSPNTTMAKYLISWSKRFIDNDVRYEQFLCPRPTDSTILRYLDTCPHS</sequence>
<keyword evidence="2 5" id="KW-0378">Hydrolase</keyword>
<gene>
    <name evidence="5" type="ORF">SAMN05192558_110210</name>
</gene>
<evidence type="ECO:0000256" key="3">
    <source>
        <dbReference type="SAM" id="SignalP"/>
    </source>
</evidence>
<evidence type="ECO:0000313" key="5">
    <source>
        <dbReference type="EMBL" id="SDP57767.1"/>
    </source>
</evidence>
<keyword evidence="3" id="KW-0732">Signal</keyword>
<evidence type="ECO:0000256" key="2">
    <source>
        <dbReference type="ARBA" id="ARBA00022801"/>
    </source>
</evidence>
<feature type="signal peptide" evidence="3">
    <location>
        <begin position="1"/>
        <end position="25"/>
    </location>
</feature>
<feature type="domain" description="PET hydrolase/cutinase-like" evidence="4">
    <location>
        <begin position="28"/>
        <end position="284"/>
    </location>
</feature>
<feature type="chain" id="PRO_5039716293" evidence="3">
    <location>
        <begin position="26"/>
        <end position="286"/>
    </location>
</feature>
<dbReference type="PANTHER" id="PTHR22946:SF9">
    <property type="entry name" value="POLYKETIDE TRANSFERASE AF380"/>
    <property type="match status" value="1"/>
</dbReference>
<dbReference type="Gene3D" id="3.40.50.1820">
    <property type="entry name" value="alpha/beta hydrolase"/>
    <property type="match status" value="1"/>
</dbReference>
<protein>
    <submittedName>
        <fullName evidence="5">Dienelactone hydrolase</fullName>
    </submittedName>
</protein>
<dbReference type="InterPro" id="IPR050261">
    <property type="entry name" value="FrsA_esterase"/>
</dbReference>
<dbReference type="GO" id="GO:0052689">
    <property type="term" value="F:carboxylic ester hydrolase activity"/>
    <property type="evidence" value="ECO:0007669"/>
    <property type="project" value="UniProtKB-ARBA"/>
</dbReference>
<accession>A0A1H0TUQ0</accession>
<name>A0A1H0TUQ0_9PSEU</name>
<evidence type="ECO:0000313" key="6">
    <source>
        <dbReference type="Proteomes" id="UP000199651"/>
    </source>
</evidence>
<dbReference type="Proteomes" id="UP000199651">
    <property type="component" value="Unassembled WGS sequence"/>
</dbReference>
<dbReference type="Pfam" id="PF12740">
    <property type="entry name" value="PETase"/>
    <property type="match status" value="1"/>
</dbReference>
<dbReference type="SUPFAM" id="SSF53474">
    <property type="entry name" value="alpha/beta-Hydrolases"/>
    <property type="match status" value="1"/>
</dbReference>
<organism evidence="5 6">
    <name type="scientific">Actinokineospora alba</name>
    <dbReference type="NCBI Taxonomy" id="504798"/>
    <lineage>
        <taxon>Bacteria</taxon>
        <taxon>Bacillati</taxon>
        <taxon>Actinomycetota</taxon>
        <taxon>Actinomycetes</taxon>
        <taxon>Pseudonocardiales</taxon>
        <taxon>Pseudonocardiaceae</taxon>
        <taxon>Actinokineospora</taxon>
    </lineage>
</organism>
<keyword evidence="6" id="KW-1185">Reference proteome</keyword>
<evidence type="ECO:0000256" key="1">
    <source>
        <dbReference type="ARBA" id="ARBA00008645"/>
    </source>
</evidence>
<dbReference type="AlphaFoldDB" id="A0A1H0TUQ0"/>
<dbReference type="InterPro" id="IPR029058">
    <property type="entry name" value="AB_hydrolase_fold"/>
</dbReference>